<dbReference type="EMBL" id="UINC01083826">
    <property type="protein sequence ID" value="SVC29911.1"/>
    <property type="molecule type" value="Genomic_DNA"/>
</dbReference>
<organism evidence="1">
    <name type="scientific">marine metagenome</name>
    <dbReference type="NCBI Taxonomy" id="408172"/>
    <lineage>
        <taxon>unclassified sequences</taxon>
        <taxon>metagenomes</taxon>
        <taxon>ecological metagenomes</taxon>
    </lineage>
</organism>
<proteinExistence type="predicted"/>
<accession>A0A382L4U5</accession>
<evidence type="ECO:0000313" key="1">
    <source>
        <dbReference type="EMBL" id="SVC29911.1"/>
    </source>
</evidence>
<dbReference type="AlphaFoldDB" id="A0A382L4U5"/>
<name>A0A382L4U5_9ZZZZ</name>
<gene>
    <name evidence="1" type="ORF">METZ01_LOCUS282765</name>
</gene>
<reference evidence="1" key="1">
    <citation type="submission" date="2018-05" db="EMBL/GenBank/DDBJ databases">
        <authorList>
            <person name="Lanie J.A."/>
            <person name="Ng W.-L."/>
            <person name="Kazmierczak K.M."/>
            <person name="Andrzejewski T.M."/>
            <person name="Davidsen T.M."/>
            <person name="Wayne K.J."/>
            <person name="Tettelin H."/>
            <person name="Glass J.I."/>
            <person name="Rusch D."/>
            <person name="Podicherti R."/>
            <person name="Tsui H.-C.T."/>
            <person name="Winkler M.E."/>
        </authorList>
    </citation>
    <scope>NUCLEOTIDE SEQUENCE</scope>
</reference>
<protein>
    <submittedName>
        <fullName evidence="1">Uncharacterized protein</fullName>
    </submittedName>
</protein>
<sequence length="197" mass="22541">MDNTLLNLKRLLIPIFLSIICCNTENSKVEKEKKNLEFNINFELLNPEPISDGEGFMMNVPANWNPLDSLLKSELTRSFSLLGEPTKLILVNAFQSQDGSQCIISKVITDKKDFSFISEDVISDIQLKIHGDGYKTNDLNINNLSAKQYLVRGKNHVIIKLFIQLNEFYQIDFIIPLSQYKMEIESIESSIGTIRHK</sequence>